<dbReference type="EMBL" id="JACHIR010000001">
    <property type="protein sequence ID" value="MBB5896588.1"/>
    <property type="molecule type" value="Genomic_DNA"/>
</dbReference>
<gene>
    <name evidence="1" type="ORF">BJ998_007784</name>
</gene>
<organism evidence="1 2">
    <name type="scientific">Kutzneria kofuensis</name>
    <dbReference type="NCBI Taxonomy" id="103725"/>
    <lineage>
        <taxon>Bacteria</taxon>
        <taxon>Bacillati</taxon>
        <taxon>Actinomycetota</taxon>
        <taxon>Actinomycetes</taxon>
        <taxon>Pseudonocardiales</taxon>
        <taxon>Pseudonocardiaceae</taxon>
        <taxon>Kutzneria</taxon>
    </lineage>
</organism>
<evidence type="ECO:0000313" key="1">
    <source>
        <dbReference type="EMBL" id="MBB5896588.1"/>
    </source>
</evidence>
<keyword evidence="2" id="KW-1185">Reference proteome</keyword>
<comment type="caution">
    <text evidence="1">The sequence shown here is derived from an EMBL/GenBank/DDBJ whole genome shotgun (WGS) entry which is preliminary data.</text>
</comment>
<accession>A0A7W9NLR8</accession>
<dbReference type="RefSeq" id="WP_184868215.1">
    <property type="nucleotide sequence ID" value="NZ_BAAAWY010000016.1"/>
</dbReference>
<reference evidence="1 2" key="1">
    <citation type="submission" date="2020-08" db="EMBL/GenBank/DDBJ databases">
        <title>Sequencing the genomes of 1000 actinobacteria strains.</title>
        <authorList>
            <person name="Klenk H.-P."/>
        </authorList>
    </citation>
    <scope>NUCLEOTIDE SEQUENCE [LARGE SCALE GENOMIC DNA]</scope>
    <source>
        <strain evidence="1 2">DSM 43851</strain>
    </source>
</reference>
<name>A0A7W9NLR8_9PSEU</name>
<sequence length="53" mass="5784">MKMLADHLIDKRLLRSGDIAVAGSGSYANLRAQLMTWAECQPLAADFCAQAME</sequence>
<proteinExistence type="predicted"/>
<dbReference type="AlphaFoldDB" id="A0A7W9NLR8"/>
<dbReference type="Proteomes" id="UP000585638">
    <property type="component" value="Unassembled WGS sequence"/>
</dbReference>
<protein>
    <submittedName>
        <fullName evidence="1">Uncharacterized protein</fullName>
    </submittedName>
</protein>
<evidence type="ECO:0000313" key="2">
    <source>
        <dbReference type="Proteomes" id="UP000585638"/>
    </source>
</evidence>